<evidence type="ECO:0000313" key="6">
    <source>
        <dbReference type="EMBL" id="KAK7395683.1"/>
    </source>
</evidence>
<keyword evidence="7" id="KW-1185">Reference proteome</keyword>
<dbReference type="Pfam" id="PF00201">
    <property type="entry name" value="UDPGT"/>
    <property type="match status" value="1"/>
</dbReference>
<evidence type="ECO:0000256" key="4">
    <source>
        <dbReference type="RuleBase" id="RU003718"/>
    </source>
</evidence>
<protein>
    <recommendedName>
        <fullName evidence="5">Glycosyltransferase</fullName>
        <ecNumber evidence="5">2.4.1.-</ecNumber>
    </recommendedName>
</protein>
<keyword evidence="3 4" id="KW-0808">Transferase</keyword>
<sequence length="465" mass="51899">MDSAPHILLFPFMSKGHTTPLLHFALTLLRRSISVTVVTTAANCPFIADFLAGTAASVVTLPFPAAATIPAGIESTDKLPSMSMPLFYDFASATSAMQPHFETLLETLPRVTLMVTDFFLWWTLHSAKKFAVPRLILTCMSCYSGSLTIEAMASGILGGAQPDDELLALTRFPWIKLSKEDFDKSFRNPKPGDPGLEFNTKAISSMQDCYGVLVNSFYELEPTFVDYLNTHSSLKYWCVGPFHLTQTTTNNLNQTPKTKPSWVTWLDEKLEEKQRVLYVAFGSQAEISQEQVEEIAMGLAESKVNFMWVVRKPEWALPERFEERVEGRGVVVREWVDQREILGHESVEGFVSHCGWNSVVESVCAAVPVVAWPMMAEQFLNARMVVEELGVGLRVETRDGSLRGFVERGGLRRVVSEVMVGETGERVRERVRELAHMAKVATREGGSSWSTLNSLLHKTCGSHSY</sequence>
<dbReference type="InterPro" id="IPR035595">
    <property type="entry name" value="UDP_glycos_trans_CS"/>
</dbReference>
<comment type="caution">
    <text evidence="6">The sequence shown here is derived from an EMBL/GenBank/DDBJ whole genome shotgun (WGS) entry which is preliminary data.</text>
</comment>
<evidence type="ECO:0000256" key="3">
    <source>
        <dbReference type="ARBA" id="ARBA00022679"/>
    </source>
</evidence>
<reference evidence="6 7" key="1">
    <citation type="submission" date="2024-01" db="EMBL/GenBank/DDBJ databases">
        <title>The genomes of 5 underutilized Papilionoideae crops provide insights into root nodulation and disease resistanc.</title>
        <authorList>
            <person name="Jiang F."/>
        </authorList>
    </citation>
    <scope>NUCLEOTIDE SEQUENCE [LARGE SCALE GENOMIC DNA]</scope>
    <source>
        <strain evidence="6">DUOXIRENSHENG_FW03</strain>
        <tissue evidence="6">Leaves</tissue>
    </source>
</reference>
<dbReference type="PANTHER" id="PTHR48047">
    <property type="entry name" value="GLYCOSYLTRANSFERASE"/>
    <property type="match status" value="1"/>
</dbReference>
<dbReference type="InterPro" id="IPR002213">
    <property type="entry name" value="UDP_glucos_trans"/>
</dbReference>
<dbReference type="FunFam" id="3.40.50.2000:FF:000107">
    <property type="entry name" value="Glycosyltransferase"/>
    <property type="match status" value="1"/>
</dbReference>
<dbReference type="SUPFAM" id="SSF53756">
    <property type="entry name" value="UDP-Glycosyltransferase/glycogen phosphorylase"/>
    <property type="match status" value="1"/>
</dbReference>
<comment type="similarity">
    <text evidence="1 4">Belongs to the UDP-glycosyltransferase family.</text>
</comment>
<evidence type="ECO:0000256" key="5">
    <source>
        <dbReference type="RuleBase" id="RU362057"/>
    </source>
</evidence>
<dbReference type="Proteomes" id="UP001386955">
    <property type="component" value="Unassembled WGS sequence"/>
</dbReference>
<dbReference type="AlphaFoldDB" id="A0AAN9XKM0"/>
<name>A0AAN9XKM0_PSOTE</name>
<dbReference type="GO" id="GO:0035251">
    <property type="term" value="F:UDP-glucosyltransferase activity"/>
    <property type="evidence" value="ECO:0007669"/>
    <property type="project" value="TreeGrafter"/>
</dbReference>
<dbReference type="PROSITE" id="PS00375">
    <property type="entry name" value="UDPGT"/>
    <property type="match status" value="1"/>
</dbReference>
<gene>
    <name evidence="6" type="ORF">VNO78_16248</name>
</gene>
<accession>A0AAN9XKM0</accession>
<dbReference type="EMBL" id="JAYMYS010000004">
    <property type="protein sequence ID" value="KAK7395683.1"/>
    <property type="molecule type" value="Genomic_DNA"/>
</dbReference>
<organism evidence="6 7">
    <name type="scientific">Psophocarpus tetragonolobus</name>
    <name type="common">Winged bean</name>
    <name type="synonym">Dolichos tetragonolobus</name>
    <dbReference type="NCBI Taxonomy" id="3891"/>
    <lineage>
        <taxon>Eukaryota</taxon>
        <taxon>Viridiplantae</taxon>
        <taxon>Streptophyta</taxon>
        <taxon>Embryophyta</taxon>
        <taxon>Tracheophyta</taxon>
        <taxon>Spermatophyta</taxon>
        <taxon>Magnoliopsida</taxon>
        <taxon>eudicotyledons</taxon>
        <taxon>Gunneridae</taxon>
        <taxon>Pentapetalae</taxon>
        <taxon>rosids</taxon>
        <taxon>fabids</taxon>
        <taxon>Fabales</taxon>
        <taxon>Fabaceae</taxon>
        <taxon>Papilionoideae</taxon>
        <taxon>50 kb inversion clade</taxon>
        <taxon>NPAAA clade</taxon>
        <taxon>indigoferoid/millettioid clade</taxon>
        <taxon>Phaseoleae</taxon>
        <taxon>Psophocarpus</taxon>
    </lineage>
</organism>
<evidence type="ECO:0000256" key="2">
    <source>
        <dbReference type="ARBA" id="ARBA00022676"/>
    </source>
</evidence>
<proteinExistence type="inferred from homology"/>
<dbReference type="Gene3D" id="3.40.50.2000">
    <property type="entry name" value="Glycogen Phosphorylase B"/>
    <property type="match status" value="2"/>
</dbReference>
<keyword evidence="2 4" id="KW-0328">Glycosyltransferase</keyword>
<dbReference type="CDD" id="cd03784">
    <property type="entry name" value="GT1_Gtf-like"/>
    <property type="match status" value="1"/>
</dbReference>
<evidence type="ECO:0000313" key="7">
    <source>
        <dbReference type="Proteomes" id="UP001386955"/>
    </source>
</evidence>
<dbReference type="EC" id="2.4.1.-" evidence="5"/>
<dbReference type="PANTHER" id="PTHR48047:SF51">
    <property type="entry name" value="GLYCOSYLTRANSFERASE"/>
    <property type="match status" value="1"/>
</dbReference>
<evidence type="ECO:0000256" key="1">
    <source>
        <dbReference type="ARBA" id="ARBA00009995"/>
    </source>
</evidence>